<dbReference type="GO" id="GO:0034618">
    <property type="term" value="F:arginine binding"/>
    <property type="evidence" value="ECO:0007669"/>
    <property type="project" value="InterPro"/>
</dbReference>
<dbReference type="GO" id="GO:0005737">
    <property type="term" value="C:cytoplasm"/>
    <property type="evidence" value="ECO:0007669"/>
    <property type="project" value="UniProtKB-SubCell"/>
</dbReference>
<comment type="pathway">
    <text evidence="2 9">Amino-acid biosynthesis; L-arginine biosynthesis [regulation].</text>
</comment>
<dbReference type="InterPro" id="IPR036388">
    <property type="entry name" value="WH-like_DNA-bd_sf"/>
</dbReference>
<evidence type="ECO:0000256" key="7">
    <source>
        <dbReference type="ARBA" id="ARBA00023125"/>
    </source>
</evidence>
<keyword evidence="7 9" id="KW-0238">DNA-binding</keyword>
<dbReference type="EMBL" id="PVNK01000146">
    <property type="protein sequence ID" value="PRP98282.1"/>
    <property type="molecule type" value="Genomic_DNA"/>
</dbReference>
<dbReference type="InterPro" id="IPR020900">
    <property type="entry name" value="Arg_repress_DNA-bd"/>
</dbReference>
<keyword evidence="9" id="KW-0055">Arginine biosynthesis</keyword>
<keyword evidence="9" id="KW-0028">Amino-acid biosynthesis</keyword>
<dbReference type="InterPro" id="IPR036251">
    <property type="entry name" value="Arg_repress_C_sf"/>
</dbReference>
<dbReference type="GO" id="GO:1900079">
    <property type="term" value="P:regulation of arginine biosynthetic process"/>
    <property type="evidence" value="ECO:0007669"/>
    <property type="project" value="UniProtKB-UniRule"/>
</dbReference>
<dbReference type="GO" id="GO:0003700">
    <property type="term" value="F:DNA-binding transcription factor activity"/>
    <property type="evidence" value="ECO:0007669"/>
    <property type="project" value="UniProtKB-UniRule"/>
</dbReference>
<evidence type="ECO:0000256" key="6">
    <source>
        <dbReference type="ARBA" id="ARBA00023015"/>
    </source>
</evidence>
<dbReference type="GO" id="GO:0006526">
    <property type="term" value="P:L-arginine biosynthetic process"/>
    <property type="evidence" value="ECO:0007669"/>
    <property type="project" value="UniProtKB-UniPathway"/>
</dbReference>
<dbReference type="SUPFAM" id="SSF46785">
    <property type="entry name" value="Winged helix' DNA-binding domain"/>
    <property type="match status" value="1"/>
</dbReference>
<keyword evidence="5 9" id="KW-0963">Cytoplasm</keyword>
<reference evidence="12 13" key="1">
    <citation type="submission" date="2018-03" db="EMBL/GenBank/DDBJ databases">
        <title>Draft Genome Sequences of the Obligatory Marine Myxobacteria Enhygromyxa salina SWB005.</title>
        <authorList>
            <person name="Poehlein A."/>
            <person name="Moghaddam J.A."/>
            <person name="Harms H."/>
            <person name="Alanjari M."/>
            <person name="Koenig G.M."/>
            <person name="Daniel R."/>
            <person name="Schaeberle T.F."/>
        </authorList>
    </citation>
    <scope>NUCLEOTIDE SEQUENCE [LARGE SCALE GENOMIC DNA]</scope>
    <source>
        <strain evidence="12 13">SWB005</strain>
    </source>
</reference>
<dbReference type="Gene3D" id="1.10.10.10">
    <property type="entry name" value="Winged helix-like DNA-binding domain superfamily/Winged helix DNA-binding domain"/>
    <property type="match status" value="1"/>
</dbReference>
<keyword evidence="6 9" id="KW-0805">Transcription regulation</keyword>
<evidence type="ECO:0000256" key="8">
    <source>
        <dbReference type="ARBA" id="ARBA00023163"/>
    </source>
</evidence>
<dbReference type="InterPro" id="IPR020899">
    <property type="entry name" value="Arg_repress_C"/>
</dbReference>
<gene>
    <name evidence="9 12" type="primary">argR</name>
    <name evidence="12" type="ORF">ENSA5_30140</name>
</gene>
<keyword evidence="9" id="KW-0678">Repressor</keyword>
<feature type="domain" description="Arginine repressor C-terminal" evidence="11">
    <location>
        <begin position="78"/>
        <end position="141"/>
    </location>
</feature>
<comment type="function">
    <text evidence="9">Regulates arginine biosynthesis genes.</text>
</comment>
<evidence type="ECO:0000256" key="2">
    <source>
        <dbReference type="ARBA" id="ARBA00005040"/>
    </source>
</evidence>
<dbReference type="AlphaFoldDB" id="A0A2S9XZJ3"/>
<evidence type="ECO:0000256" key="5">
    <source>
        <dbReference type="ARBA" id="ARBA00022490"/>
    </source>
</evidence>
<feature type="domain" description="Arginine repressor DNA-binding" evidence="10">
    <location>
        <begin position="5"/>
        <end position="68"/>
    </location>
</feature>
<dbReference type="Gene3D" id="3.30.1360.40">
    <property type="match status" value="1"/>
</dbReference>
<evidence type="ECO:0000259" key="10">
    <source>
        <dbReference type="Pfam" id="PF01316"/>
    </source>
</evidence>
<comment type="similarity">
    <text evidence="3 9">Belongs to the ArgR family.</text>
</comment>
<evidence type="ECO:0000313" key="13">
    <source>
        <dbReference type="Proteomes" id="UP000237968"/>
    </source>
</evidence>
<dbReference type="InterPro" id="IPR036390">
    <property type="entry name" value="WH_DNA-bd_sf"/>
</dbReference>
<dbReference type="PRINTS" id="PR01467">
    <property type="entry name" value="ARGREPRESSOR"/>
</dbReference>
<protein>
    <recommendedName>
        <fullName evidence="4 9">Arginine repressor</fullName>
    </recommendedName>
</protein>
<evidence type="ECO:0000313" key="12">
    <source>
        <dbReference type="EMBL" id="PRP98282.1"/>
    </source>
</evidence>
<organism evidence="12 13">
    <name type="scientific">Enhygromyxa salina</name>
    <dbReference type="NCBI Taxonomy" id="215803"/>
    <lineage>
        <taxon>Bacteria</taxon>
        <taxon>Pseudomonadati</taxon>
        <taxon>Myxococcota</taxon>
        <taxon>Polyangia</taxon>
        <taxon>Nannocystales</taxon>
        <taxon>Nannocystaceae</taxon>
        <taxon>Enhygromyxa</taxon>
    </lineage>
</organism>
<evidence type="ECO:0000256" key="3">
    <source>
        <dbReference type="ARBA" id="ARBA00008316"/>
    </source>
</evidence>
<evidence type="ECO:0000256" key="4">
    <source>
        <dbReference type="ARBA" id="ARBA00021148"/>
    </source>
</evidence>
<evidence type="ECO:0000259" key="11">
    <source>
        <dbReference type="Pfam" id="PF02863"/>
    </source>
</evidence>
<dbReference type="Pfam" id="PF02863">
    <property type="entry name" value="Arg_repressor_C"/>
    <property type="match status" value="1"/>
</dbReference>
<accession>A0A2S9XZJ3</accession>
<keyword evidence="13" id="KW-1185">Reference proteome</keyword>
<dbReference type="PANTHER" id="PTHR34471">
    <property type="entry name" value="ARGININE REPRESSOR"/>
    <property type="match status" value="1"/>
</dbReference>
<sequence>MSETKQRRKMLRQLLLSGRGGSTQTQLVEALAERGLPTTQSTVSRDLKLLGAHRGVGDDGGLVYRLEPAGRTSFPASMVVSVEHNETLVVVRTRVGRAPAVGIELDGLRHLDILGTIAGDDTVIVIPRSISRVGELANAIAQLAKLQ</sequence>
<dbReference type="Pfam" id="PF01316">
    <property type="entry name" value="Arg_repressor"/>
    <property type="match status" value="1"/>
</dbReference>
<dbReference type="UniPathway" id="UPA00068"/>
<dbReference type="PANTHER" id="PTHR34471:SF1">
    <property type="entry name" value="ARGININE REPRESSOR"/>
    <property type="match status" value="1"/>
</dbReference>
<dbReference type="OrthoDB" id="7060358at2"/>
<dbReference type="InterPro" id="IPR001669">
    <property type="entry name" value="Arg_repress"/>
</dbReference>
<dbReference type="HAMAP" id="MF_00173">
    <property type="entry name" value="Arg_repressor"/>
    <property type="match status" value="1"/>
</dbReference>
<evidence type="ECO:0000256" key="1">
    <source>
        <dbReference type="ARBA" id="ARBA00004496"/>
    </source>
</evidence>
<comment type="subcellular location">
    <subcellularLocation>
        <location evidence="1 9">Cytoplasm</location>
    </subcellularLocation>
</comment>
<dbReference type="Proteomes" id="UP000237968">
    <property type="component" value="Unassembled WGS sequence"/>
</dbReference>
<dbReference type="GO" id="GO:0003677">
    <property type="term" value="F:DNA binding"/>
    <property type="evidence" value="ECO:0007669"/>
    <property type="project" value="UniProtKB-KW"/>
</dbReference>
<dbReference type="GO" id="GO:0051259">
    <property type="term" value="P:protein complex oligomerization"/>
    <property type="evidence" value="ECO:0007669"/>
    <property type="project" value="InterPro"/>
</dbReference>
<comment type="caution">
    <text evidence="12">The sequence shown here is derived from an EMBL/GenBank/DDBJ whole genome shotgun (WGS) entry which is preliminary data.</text>
</comment>
<evidence type="ECO:0000256" key="9">
    <source>
        <dbReference type="HAMAP-Rule" id="MF_00173"/>
    </source>
</evidence>
<dbReference type="SUPFAM" id="SSF55252">
    <property type="entry name" value="C-terminal domain of arginine repressor"/>
    <property type="match status" value="1"/>
</dbReference>
<keyword evidence="8 9" id="KW-0804">Transcription</keyword>
<dbReference type="RefSeq" id="WP_106392385.1">
    <property type="nucleotide sequence ID" value="NZ_PVNK01000146.1"/>
</dbReference>
<name>A0A2S9XZJ3_9BACT</name>
<proteinExistence type="inferred from homology"/>